<accession>A0A6H5J206</accession>
<dbReference type="PANTHER" id="PTHR11439">
    <property type="entry name" value="GAG-POL-RELATED RETROTRANSPOSON"/>
    <property type="match status" value="1"/>
</dbReference>
<dbReference type="PANTHER" id="PTHR11439:SF463">
    <property type="entry name" value="REVERSE TRANSCRIPTASE TY1_COPIA-TYPE DOMAIN-CONTAINING PROTEIN"/>
    <property type="match status" value="1"/>
</dbReference>
<protein>
    <recommendedName>
        <fullName evidence="4">Reverse transcriptase Ty1/copia-type domain-containing protein</fullName>
    </recommendedName>
</protein>
<reference evidence="2 3" key="1">
    <citation type="submission" date="2020-02" db="EMBL/GenBank/DDBJ databases">
        <authorList>
            <person name="Ferguson B K."/>
        </authorList>
    </citation>
    <scope>NUCLEOTIDE SEQUENCE [LARGE SCALE GENOMIC DNA]</scope>
</reference>
<dbReference type="EMBL" id="CADCXV010001184">
    <property type="protein sequence ID" value="CAB0042346.1"/>
    <property type="molecule type" value="Genomic_DNA"/>
</dbReference>
<sequence length="573" mass="64364">MSLSDAAKEAIYLSGLLTELGFTDLSRTIIYNDNQSAGKLATNPVFHARSKHIDIRAHFVREVLKDGKFTLEYLPTEDMIADILTKALPKPKTSSGRSGNPPKRISHISAECSVDSFKTRISDLSRSISFAFSSIFTRDSACTLSIASIRASDHATARSSSLLEWYFASASLVHRLIAMYVICCNGVPSGCRRYAWRELHTDFKNPSNGTLWLYGRKFCLRRVEVIIFDLSPPRYSYHVCDARPRADRRLAQYSVRQFAPTAAASWSNLGYDLTGKGKNGPRSDLSTLEASTIEIIKKTQKTQNLIKYDPDFPFLNYLKSFLNMSTTPLIFLWVGGLRLPTPLHPDQGLQPWTCSRARYHPILSSFRSLQTSRNSIIFTQFTVTEVFARPVLETRPFGSAVREQLSSGAVARPSSTTAHRRRASHLRMARRLNSLAFLLNTRVYREILSSILISLSTHIELSENSQKNHGTLSVNSRKTTSKMHILKHTKESCLSTVTASETSLTGTEQRVRLDKVRKLGVGSIPTRRSTLRSQHSHDEVRSENHTHKRAPDAGANAQQERMMAPEARTTLTR</sequence>
<evidence type="ECO:0000313" key="3">
    <source>
        <dbReference type="Proteomes" id="UP000479190"/>
    </source>
</evidence>
<gene>
    <name evidence="2" type="ORF">TBRA_LOCUS13968</name>
</gene>
<keyword evidence="3" id="KW-1185">Reference proteome</keyword>
<evidence type="ECO:0000313" key="2">
    <source>
        <dbReference type="EMBL" id="CAB0042346.1"/>
    </source>
</evidence>
<dbReference type="OrthoDB" id="430476at2759"/>
<evidence type="ECO:0000256" key="1">
    <source>
        <dbReference type="SAM" id="MobiDB-lite"/>
    </source>
</evidence>
<organism evidence="2 3">
    <name type="scientific">Trichogramma brassicae</name>
    <dbReference type="NCBI Taxonomy" id="86971"/>
    <lineage>
        <taxon>Eukaryota</taxon>
        <taxon>Metazoa</taxon>
        <taxon>Ecdysozoa</taxon>
        <taxon>Arthropoda</taxon>
        <taxon>Hexapoda</taxon>
        <taxon>Insecta</taxon>
        <taxon>Pterygota</taxon>
        <taxon>Neoptera</taxon>
        <taxon>Endopterygota</taxon>
        <taxon>Hymenoptera</taxon>
        <taxon>Apocrita</taxon>
        <taxon>Proctotrupomorpha</taxon>
        <taxon>Chalcidoidea</taxon>
        <taxon>Trichogrammatidae</taxon>
        <taxon>Trichogramma</taxon>
    </lineage>
</organism>
<dbReference type="AlphaFoldDB" id="A0A6H5J206"/>
<name>A0A6H5J206_9HYME</name>
<evidence type="ECO:0008006" key="4">
    <source>
        <dbReference type="Google" id="ProtNLM"/>
    </source>
</evidence>
<proteinExistence type="predicted"/>
<dbReference type="CDD" id="cd09272">
    <property type="entry name" value="RNase_HI_RT_Ty1"/>
    <property type="match status" value="1"/>
</dbReference>
<dbReference type="Proteomes" id="UP000479190">
    <property type="component" value="Unassembled WGS sequence"/>
</dbReference>
<feature type="compositionally biased region" description="Basic and acidic residues" evidence="1">
    <location>
        <begin position="535"/>
        <end position="551"/>
    </location>
</feature>
<feature type="region of interest" description="Disordered" evidence="1">
    <location>
        <begin position="519"/>
        <end position="573"/>
    </location>
</feature>